<dbReference type="PANTHER" id="PTHR40074">
    <property type="entry name" value="O-ACETYLTRANSFERASE WECH"/>
    <property type="match status" value="1"/>
</dbReference>
<dbReference type="InterPro" id="IPR002656">
    <property type="entry name" value="Acyl_transf_3_dom"/>
</dbReference>
<keyword evidence="9" id="KW-0012">Acyltransferase</keyword>
<evidence type="ECO:0000256" key="2">
    <source>
        <dbReference type="ARBA" id="ARBA00007400"/>
    </source>
</evidence>
<gene>
    <name evidence="9" type="ORF">HHO38_03165</name>
</gene>
<evidence type="ECO:0000313" key="9">
    <source>
        <dbReference type="EMBL" id="QJE27394.1"/>
    </source>
</evidence>
<feature type="transmembrane region" description="Helical" evidence="7">
    <location>
        <begin position="323"/>
        <end position="344"/>
    </location>
</feature>
<dbReference type="RefSeq" id="WP_170105054.1">
    <property type="nucleotide sequence ID" value="NZ_CP051672.1"/>
</dbReference>
<reference evidence="9 10" key="1">
    <citation type="submission" date="2020-04" db="EMBL/GenBank/DDBJ databases">
        <title>Complete Genomes and Methylome analysis of CBBP consortium that reverse antibiotic-induced susceptibility to vancomycin-resistant Enterococcus faecium infection.</title>
        <authorList>
            <person name="Fomenkov A."/>
            <person name="Zhang Z."/>
            <person name="Pamer E."/>
            <person name="Roberts R.J."/>
        </authorList>
    </citation>
    <scope>NUCLEOTIDE SEQUENCE [LARGE SCALE GENOMIC DNA]</scope>
    <source>
        <strain evidence="10">CBBP</strain>
    </source>
</reference>
<evidence type="ECO:0000256" key="7">
    <source>
        <dbReference type="SAM" id="Phobius"/>
    </source>
</evidence>
<keyword evidence="6 7" id="KW-0472">Membrane</keyword>
<evidence type="ECO:0000256" key="6">
    <source>
        <dbReference type="ARBA" id="ARBA00023136"/>
    </source>
</evidence>
<feature type="transmembrane region" description="Helical" evidence="7">
    <location>
        <begin position="233"/>
        <end position="249"/>
    </location>
</feature>
<name>A0A7L5E9C0_PARDI</name>
<dbReference type="GO" id="GO:0005886">
    <property type="term" value="C:plasma membrane"/>
    <property type="evidence" value="ECO:0007669"/>
    <property type="project" value="UniProtKB-SubCell"/>
</dbReference>
<feature type="transmembrane region" description="Helical" evidence="7">
    <location>
        <begin position="256"/>
        <end position="277"/>
    </location>
</feature>
<keyword evidence="9" id="KW-0808">Transferase</keyword>
<comment type="similarity">
    <text evidence="2">Belongs to the acyltransferase 3 family.</text>
</comment>
<evidence type="ECO:0000259" key="8">
    <source>
        <dbReference type="Pfam" id="PF01757"/>
    </source>
</evidence>
<dbReference type="PANTHER" id="PTHR40074:SF2">
    <property type="entry name" value="O-ACETYLTRANSFERASE WECH"/>
    <property type="match status" value="1"/>
</dbReference>
<dbReference type="GO" id="GO:0009246">
    <property type="term" value="P:enterobacterial common antigen biosynthetic process"/>
    <property type="evidence" value="ECO:0007669"/>
    <property type="project" value="TreeGrafter"/>
</dbReference>
<evidence type="ECO:0000313" key="10">
    <source>
        <dbReference type="Proteomes" id="UP000501982"/>
    </source>
</evidence>
<evidence type="ECO:0000256" key="4">
    <source>
        <dbReference type="ARBA" id="ARBA00022692"/>
    </source>
</evidence>
<dbReference type="Pfam" id="PF01757">
    <property type="entry name" value="Acyl_transf_3"/>
    <property type="match status" value="1"/>
</dbReference>
<evidence type="ECO:0000256" key="5">
    <source>
        <dbReference type="ARBA" id="ARBA00022989"/>
    </source>
</evidence>
<dbReference type="EMBL" id="CP051672">
    <property type="protein sequence ID" value="QJE27394.1"/>
    <property type="molecule type" value="Genomic_DNA"/>
</dbReference>
<sequence>MITTLLSKTISALRTILCFQVVFLHAAITGLTNQELSASFDGPFAAYKYVSTISILITRMAVPLFFIISGYLFFISYRNTLSDYKSKVKARARHLLQPIIIWTTLYLTFYYIAQQCTYTASFFSGNNLLIADYGWKNFIGAYSGLFNEGAMFTGQLWFLRNLFIICVFSPVIWYLYKYTKNYGLYALCVIWFFHEQLRINVFTIDTIFFFASGAWIALGHYDIEKFLKEKAKWFYTLFLTALVATIALRTSLYNHFFYLSGILFGTLCISHTCFTTIKNGKGQFLVSLSTGSYFCFLLHQQIQMFLKRGLYKLLKPDSSFSMILLYFLIPSFIIVTCYLLFYYLNKSHPTLLAILTGGNTKNIHRK</sequence>
<feature type="transmembrane region" description="Helical" evidence="7">
    <location>
        <begin position="52"/>
        <end position="74"/>
    </location>
</feature>
<feature type="transmembrane region" description="Helical" evidence="7">
    <location>
        <begin position="95"/>
        <end position="113"/>
    </location>
</feature>
<keyword evidence="5 7" id="KW-1133">Transmembrane helix</keyword>
<feature type="transmembrane region" description="Helical" evidence="7">
    <location>
        <begin position="283"/>
        <end position="302"/>
    </location>
</feature>
<feature type="transmembrane region" description="Helical" evidence="7">
    <location>
        <begin position="157"/>
        <end position="176"/>
    </location>
</feature>
<feature type="transmembrane region" description="Helical" evidence="7">
    <location>
        <begin position="197"/>
        <end position="221"/>
    </location>
</feature>
<dbReference type="AlphaFoldDB" id="A0A7L5E9C0"/>
<dbReference type="Proteomes" id="UP000501982">
    <property type="component" value="Chromosome"/>
</dbReference>
<accession>A0A7L5E9C0</accession>
<feature type="transmembrane region" description="Helical" evidence="7">
    <location>
        <begin position="12"/>
        <end position="32"/>
    </location>
</feature>
<comment type="subcellular location">
    <subcellularLocation>
        <location evidence="1">Cell membrane</location>
        <topology evidence="1">Multi-pass membrane protein</topology>
    </subcellularLocation>
</comment>
<feature type="domain" description="Acyltransferase 3" evidence="8">
    <location>
        <begin position="10"/>
        <end position="341"/>
    </location>
</feature>
<keyword evidence="4 7" id="KW-0812">Transmembrane</keyword>
<dbReference type="GO" id="GO:0016413">
    <property type="term" value="F:O-acetyltransferase activity"/>
    <property type="evidence" value="ECO:0007669"/>
    <property type="project" value="TreeGrafter"/>
</dbReference>
<proteinExistence type="inferred from homology"/>
<evidence type="ECO:0000256" key="1">
    <source>
        <dbReference type="ARBA" id="ARBA00004651"/>
    </source>
</evidence>
<keyword evidence="3" id="KW-1003">Cell membrane</keyword>
<protein>
    <submittedName>
        <fullName evidence="9">Acyltransferase</fullName>
    </submittedName>
</protein>
<organism evidence="9 10">
    <name type="scientific">Parabacteroides distasonis</name>
    <dbReference type="NCBI Taxonomy" id="823"/>
    <lineage>
        <taxon>Bacteria</taxon>
        <taxon>Pseudomonadati</taxon>
        <taxon>Bacteroidota</taxon>
        <taxon>Bacteroidia</taxon>
        <taxon>Bacteroidales</taxon>
        <taxon>Tannerellaceae</taxon>
        <taxon>Parabacteroides</taxon>
    </lineage>
</organism>
<evidence type="ECO:0000256" key="3">
    <source>
        <dbReference type="ARBA" id="ARBA00022475"/>
    </source>
</evidence>